<dbReference type="GO" id="GO:0006355">
    <property type="term" value="P:regulation of DNA-templated transcription"/>
    <property type="evidence" value="ECO:0007669"/>
    <property type="project" value="InterPro"/>
</dbReference>
<feature type="domain" description="PRD" evidence="2">
    <location>
        <begin position="175"/>
        <end position="278"/>
    </location>
</feature>
<sequence length="278" mass="33135">MYQIVQVLNNNVAIVKDKEEQAIAMGKGLVFQKKKGDSISKEAVKNLFVLKNNESKENFSILLKDIPMDFITTAYEIIENAIHQYNYPVQEYIYVTLTDHIFWNYKRIINNTYQNSLLPDIKQRYPIEYQLAKDGLQIIKKNLQIEFPRDELKNISLHFINAKGQEDKEIGNYEQQYLNKKQLLEQIQIELQKRNIMRTASNQNFYDRMMIHLQYMLEQQSKNENDPFAKKMASELRTNYPNAYQIAENIYKIINRYDGYQLNVNEKVYLTIHIQRLL</sequence>
<dbReference type="Proteomes" id="UP000269226">
    <property type="component" value="Plasmid pMP1"/>
</dbReference>
<dbReference type="RefSeq" id="WP_014868577.1">
    <property type="nucleotide sequence ID" value="NZ_AP018493.1"/>
</dbReference>
<keyword evidence="1" id="KW-0677">Repeat</keyword>
<dbReference type="PANTHER" id="PTHR30185">
    <property type="entry name" value="CRYPTIC BETA-GLUCOSIDE BGL OPERON ANTITERMINATOR"/>
    <property type="match status" value="1"/>
</dbReference>
<dbReference type="SUPFAM" id="SSF63520">
    <property type="entry name" value="PTS-regulatory domain, PRD"/>
    <property type="match status" value="2"/>
</dbReference>
<gene>
    <name evidence="3" type="ORF">DAT561_p1087</name>
</gene>
<dbReference type="InterPro" id="IPR036634">
    <property type="entry name" value="PRD_sf"/>
</dbReference>
<dbReference type="InterPro" id="IPR036650">
    <property type="entry name" value="CAT_RNA-bd_dom_sf"/>
</dbReference>
<accession>A0A2Z5Y4Q8</accession>
<dbReference type="Gene3D" id="1.10.1790.10">
    <property type="entry name" value="PRD domain"/>
    <property type="match status" value="2"/>
</dbReference>
<dbReference type="PROSITE" id="PS51372">
    <property type="entry name" value="PRD_2"/>
    <property type="match status" value="2"/>
</dbReference>
<name>A0A2Z5Y4Q8_9ENTE</name>
<proteinExistence type="predicted"/>
<evidence type="ECO:0000313" key="4">
    <source>
        <dbReference type="Proteomes" id="UP000269226"/>
    </source>
</evidence>
<organism evidence="3 4">
    <name type="scientific">Melissococcus plutonius</name>
    <dbReference type="NCBI Taxonomy" id="33970"/>
    <lineage>
        <taxon>Bacteria</taxon>
        <taxon>Bacillati</taxon>
        <taxon>Bacillota</taxon>
        <taxon>Bacilli</taxon>
        <taxon>Lactobacillales</taxon>
        <taxon>Enterococcaceae</taxon>
        <taxon>Melissococcus</taxon>
    </lineage>
</organism>
<dbReference type="SMART" id="SM01061">
    <property type="entry name" value="CAT_RBD"/>
    <property type="match status" value="1"/>
</dbReference>
<protein>
    <submittedName>
        <fullName evidence="3">Beta-glucoside bgl operon antiterminator, BglG family</fullName>
    </submittedName>
</protein>
<evidence type="ECO:0000259" key="2">
    <source>
        <dbReference type="PROSITE" id="PS51372"/>
    </source>
</evidence>
<dbReference type="Gene3D" id="2.30.24.10">
    <property type="entry name" value="CAT RNA-binding domain"/>
    <property type="match status" value="1"/>
</dbReference>
<dbReference type="SUPFAM" id="SSF50151">
    <property type="entry name" value="SacY-like RNA-binding domain"/>
    <property type="match status" value="1"/>
</dbReference>
<evidence type="ECO:0000256" key="1">
    <source>
        <dbReference type="ARBA" id="ARBA00022737"/>
    </source>
</evidence>
<dbReference type="InterPro" id="IPR011608">
    <property type="entry name" value="PRD"/>
</dbReference>
<feature type="domain" description="PRD" evidence="2">
    <location>
        <begin position="65"/>
        <end position="169"/>
    </location>
</feature>
<dbReference type="Pfam" id="PF03123">
    <property type="entry name" value="CAT_RBD"/>
    <property type="match status" value="1"/>
</dbReference>
<geneLocation type="plasmid" evidence="4">
    <name>pmp1 dat561 dna</name>
</geneLocation>
<dbReference type="AlphaFoldDB" id="A0A2Z5Y4Q8"/>
<dbReference type="InterPro" id="IPR004341">
    <property type="entry name" value="CAT_RNA-bd_dom"/>
</dbReference>
<evidence type="ECO:0000313" key="3">
    <source>
        <dbReference type="EMBL" id="BBC61789.1"/>
    </source>
</evidence>
<reference evidence="3 4" key="1">
    <citation type="submission" date="2018-01" db="EMBL/GenBank/DDBJ databases">
        <title>Whole genome sequence of Melissococcus plutonius DAT561.</title>
        <authorList>
            <person name="Okumura K."/>
            <person name="Takamatsu D."/>
            <person name="Okura M."/>
        </authorList>
    </citation>
    <scope>NUCLEOTIDE SEQUENCE [LARGE SCALE GENOMIC DNA]</scope>
    <source>
        <strain evidence="3 4">DAT561</strain>
        <plasmid evidence="4">pmp1 dat561 dna</plasmid>
    </source>
</reference>
<dbReference type="GeneID" id="39499578"/>
<keyword evidence="3" id="KW-0614">Plasmid</keyword>
<dbReference type="GO" id="GO:0003723">
    <property type="term" value="F:RNA binding"/>
    <property type="evidence" value="ECO:0007669"/>
    <property type="project" value="InterPro"/>
</dbReference>
<dbReference type="EMBL" id="AP018493">
    <property type="protein sequence ID" value="BBC61789.1"/>
    <property type="molecule type" value="Genomic_DNA"/>
</dbReference>
<dbReference type="Pfam" id="PF00874">
    <property type="entry name" value="PRD"/>
    <property type="match status" value="2"/>
</dbReference>
<dbReference type="InterPro" id="IPR050661">
    <property type="entry name" value="BglG_antiterminators"/>
</dbReference>
<dbReference type="PANTHER" id="PTHR30185:SF15">
    <property type="entry name" value="CRYPTIC BETA-GLUCOSIDE BGL OPERON ANTITERMINATOR"/>
    <property type="match status" value="1"/>
</dbReference>